<evidence type="ECO:0000313" key="1">
    <source>
        <dbReference type="EMBL" id="MEU0155803.1"/>
    </source>
</evidence>
<protein>
    <submittedName>
        <fullName evidence="1">Uncharacterized protein</fullName>
    </submittedName>
</protein>
<organism evidence="1 2">
    <name type="scientific">Micromonospora fulviviridis</name>
    <dbReference type="NCBI Taxonomy" id="47860"/>
    <lineage>
        <taxon>Bacteria</taxon>
        <taxon>Bacillati</taxon>
        <taxon>Actinomycetota</taxon>
        <taxon>Actinomycetes</taxon>
        <taxon>Micromonosporales</taxon>
        <taxon>Micromonosporaceae</taxon>
        <taxon>Micromonospora</taxon>
    </lineage>
</organism>
<reference evidence="1 2" key="1">
    <citation type="submission" date="2024-06" db="EMBL/GenBank/DDBJ databases">
        <title>The Natural Products Discovery Center: Release of the First 8490 Sequenced Strains for Exploring Actinobacteria Biosynthetic Diversity.</title>
        <authorList>
            <person name="Kalkreuter E."/>
            <person name="Kautsar S.A."/>
            <person name="Yang D."/>
            <person name="Bader C.D."/>
            <person name="Teijaro C.N."/>
            <person name="Fluegel L."/>
            <person name="Davis C.M."/>
            <person name="Simpson J.R."/>
            <person name="Lauterbach L."/>
            <person name="Steele A.D."/>
            <person name="Gui C."/>
            <person name="Meng S."/>
            <person name="Li G."/>
            <person name="Viehrig K."/>
            <person name="Ye F."/>
            <person name="Su P."/>
            <person name="Kiefer A.F."/>
            <person name="Nichols A."/>
            <person name="Cepeda A.J."/>
            <person name="Yan W."/>
            <person name="Fan B."/>
            <person name="Jiang Y."/>
            <person name="Adhikari A."/>
            <person name="Zheng C.-J."/>
            <person name="Schuster L."/>
            <person name="Cowan T.M."/>
            <person name="Smanski M.J."/>
            <person name="Chevrette M.G."/>
            <person name="De Carvalho L.P.S."/>
            <person name="Shen B."/>
        </authorList>
    </citation>
    <scope>NUCLEOTIDE SEQUENCE [LARGE SCALE GENOMIC DNA]</scope>
    <source>
        <strain evidence="1 2">NPDC006286</strain>
    </source>
</reference>
<dbReference type="Proteomes" id="UP001550348">
    <property type="component" value="Unassembled WGS sequence"/>
</dbReference>
<feature type="non-terminal residue" evidence="1">
    <location>
        <position position="318"/>
    </location>
</feature>
<sequence>MPSVPSTRYADFVAAARRVAPSVMLPVLADASIQQLRGSSVYRPRTDEVIQAWIIAAAARENIAYGNEFRQQTVTRKDLLRLRNTYHEMHDPFLNTAGQPDAVESLMVRTVFEQFPFAHSRFEDLSRILLLFDRDYSSLNCEVLSVAAWQEVLGAPLERFMRSAFFILVGALCNGGRFEPDWLSMPHFAPVFDAYDMVPAEVVEVFDRVFVADFADVRAQAAAKRNPDPHLRRFDPNPLLGTPFVRMPDGTNLAPCVHLVAQRVSPGSLYYVGWDKWKNKFTRDLGTSEVLLSRSKVDCLVPQGVRDGCRVDDVVPLA</sequence>
<name>A0ABV2VSM5_9ACTN</name>
<comment type="caution">
    <text evidence="1">The sequence shown here is derived from an EMBL/GenBank/DDBJ whole genome shotgun (WGS) entry which is preliminary data.</text>
</comment>
<accession>A0ABV2VSM5</accession>
<keyword evidence="2" id="KW-1185">Reference proteome</keyword>
<dbReference type="RefSeq" id="WP_355667368.1">
    <property type="nucleotide sequence ID" value="NZ_JBEXRX010000129.1"/>
</dbReference>
<evidence type="ECO:0000313" key="2">
    <source>
        <dbReference type="Proteomes" id="UP001550348"/>
    </source>
</evidence>
<proteinExistence type="predicted"/>
<gene>
    <name evidence="1" type="ORF">ABZ071_28695</name>
</gene>
<dbReference type="EMBL" id="JBEXRX010000129">
    <property type="protein sequence ID" value="MEU0155803.1"/>
    <property type="molecule type" value="Genomic_DNA"/>
</dbReference>